<gene>
    <name evidence="7" type="primary">JIP5</name>
    <name evidence="7" type="ORF">TWF718_006306</name>
</gene>
<feature type="compositionally biased region" description="Basic residues" evidence="6">
    <location>
        <begin position="412"/>
        <end position="423"/>
    </location>
</feature>
<keyword evidence="2" id="KW-0853">WD repeat</keyword>
<evidence type="ECO:0000256" key="2">
    <source>
        <dbReference type="ARBA" id="ARBA00022574"/>
    </source>
</evidence>
<dbReference type="AlphaFoldDB" id="A0AAN8RK58"/>
<evidence type="ECO:0000313" key="8">
    <source>
        <dbReference type="Proteomes" id="UP001313282"/>
    </source>
</evidence>
<evidence type="ECO:0000313" key="7">
    <source>
        <dbReference type="EMBL" id="KAK6348518.1"/>
    </source>
</evidence>
<dbReference type="PANTHER" id="PTHR44019">
    <property type="entry name" value="WD REPEAT-CONTAINING PROTEIN 55"/>
    <property type="match status" value="1"/>
</dbReference>
<keyword evidence="8" id="KW-1185">Reference proteome</keyword>
<protein>
    <recommendedName>
        <fullName evidence="4">WD repeat-containing protein JIP5</fullName>
    </recommendedName>
    <alternativeName>
        <fullName evidence="5">WD repeat-containing protein jip5</fullName>
    </alternativeName>
</protein>
<dbReference type="Gene3D" id="2.130.10.10">
    <property type="entry name" value="YVTN repeat-like/Quinoprotein amine dehydrogenase"/>
    <property type="match status" value="2"/>
</dbReference>
<comment type="similarity">
    <text evidence="1">Belongs to the WD repeat WDR55 family.</text>
</comment>
<accession>A0AAN8RK58</accession>
<dbReference type="EMBL" id="JAVHNR010000003">
    <property type="protein sequence ID" value="KAK6348518.1"/>
    <property type="molecule type" value="Genomic_DNA"/>
</dbReference>
<dbReference type="SUPFAM" id="SSF50978">
    <property type="entry name" value="WD40 repeat-like"/>
    <property type="match status" value="1"/>
</dbReference>
<dbReference type="InterPro" id="IPR036322">
    <property type="entry name" value="WD40_repeat_dom_sf"/>
</dbReference>
<feature type="compositionally biased region" description="Acidic residues" evidence="6">
    <location>
        <begin position="350"/>
        <end position="362"/>
    </location>
</feature>
<name>A0AAN8RK58_9PEZI</name>
<sequence length="437" mass="46983">MENFKSHSIPFQSPVFTLAAHPSEPLFTAGLLSGHVYTYTWPKEVPSDDEAEAEDGLPGGYKVAWKTRRHKGSCRSAAYSHDGQVLYTVGTDSLIKCASTGTGQVISKALVPSSDSSDSPTHIYPLNPHHLLLGTDSGTIHLYDTRASLPSKPATTWSSIHDDYISSISALPPTSESTSNMPKQFVATGDSTLSYLDIRKGMIQKSDDQENETLASCVVSGVGKGGRSTRAYVGMGDGIIHAFERGVWGDMCERIKIGGKGDDVDCVEEYVQEGDAEVTKGRCIVAGCGDGTVKVVRLGGNKVVRVFEHGVGEDAEEEGVTAIKFDCDGAMMTAGGSVVKIWYQDFGGANDEEDGDNDDDDKEKEKKKQDDSDDDDSDSDSDDSDKPANKSKGRKLDSDSDNSDEASGSKSSQRRRKKRKNKHQGAGPKKSLFSGLD</sequence>
<dbReference type="Proteomes" id="UP001313282">
    <property type="component" value="Unassembled WGS sequence"/>
</dbReference>
<feature type="compositionally biased region" description="Acidic residues" evidence="6">
    <location>
        <begin position="371"/>
        <end position="383"/>
    </location>
</feature>
<dbReference type="InterPro" id="IPR050505">
    <property type="entry name" value="WDR55/POC1"/>
</dbReference>
<evidence type="ECO:0000256" key="5">
    <source>
        <dbReference type="ARBA" id="ARBA00039514"/>
    </source>
</evidence>
<evidence type="ECO:0000256" key="1">
    <source>
        <dbReference type="ARBA" id="ARBA00007625"/>
    </source>
</evidence>
<dbReference type="InterPro" id="IPR015943">
    <property type="entry name" value="WD40/YVTN_repeat-like_dom_sf"/>
</dbReference>
<dbReference type="InterPro" id="IPR001680">
    <property type="entry name" value="WD40_rpt"/>
</dbReference>
<feature type="region of interest" description="Disordered" evidence="6">
    <location>
        <begin position="349"/>
        <end position="437"/>
    </location>
</feature>
<dbReference type="PANTHER" id="PTHR44019:SF20">
    <property type="entry name" value="WD REPEAT-CONTAINING PROTEIN 55"/>
    <property type="match status" value="1"/>
</dbReference>
<proteinExistence type="inferred from homology"/>
<feature type="compositionally biased region" description="Basic and acidic residues" evidence="6">
    <location>
        <begin position="384"/>
        <end position="398"/>
    </location>
</feature>
<keyword evidence="3" id="KW-0677">Repeat</keyword>
<comment type="caution">
    <text evidence="7">The sequence shown here is derived from an EMBL/GenBank/DDBJ whole genome shotgun (WGS) entry which is preliminary data.</text>
</comment>
<reference evidence="7 8" key="1">
    <citation type="submission" date="2019-10" db="EMBL/GenBank/DDBJ databases">
        <authorList>
            <person name="Palmer J.M."/>
        </authorList>
    </citation>
    <scope>NUCLEOTIDE SEQUENCE [LARGE SCALE GENOMIC DNA]</scope>
    <source>
        <strain evidence="7 8">TWF718</strain>
    </source>
</reference>
<evidence type="ECO:0000256" key="6">
    <source>
        <dbReference type="SAM" id="MobiDB-lite"/>
    </source>
</evidence>
<dbReference type="SMART" id="SM00320">
    <property type="entry name" value="WD40"/>
    <property type="match status" value="5"/>
</dbReference>
<evidence type="ECO:0000256" key="3">
    <source>
        <dbReference type="ARBA" id="ARBA00022737"/>
    </source>
</evidence>
<organism evidence="7 8">
    <name type="scientific">Orbilia javanica</name>
    <dbReference type="NCBI Taxonomy" id="47235"/>
    <lineage>
        <taxon>Eukaryota</taxon>
        <taxon>Fungi</taxon>
        <taxon>Dikarya</taxon>
        <taxon>Ascomycota</taxon>
        <taxon>Pezizomycotina</taxon>
        <taxon>Orbiliomycetes</taxon>
        <taxon>Orbiliales</taxon>
        <taxon>Orbiliaceae</taxon>
        <taxon>Orbilia</taxon>
    </lineage>
</organism>
<evidence type="ECO:0000256" key="4">
    <source>
        <dbReference type="ARBA" id="ARBA00039238"/>
    </source>
</evidence>